<proteinExistence type="predicted"/>
<dbReference type="InterPro" id="IPR012661">
    <property type="entry name" value="CHP02448"/>
</dbReference>
<gene>
    <name evidence="1" type="ORF">LCGC14_0125360</name>
</gene>
<dbReference type="EMBL" id="LAZR01000040">
    <property type="protein sequence ID" value="KKO00445.1"/>
    <property type="molecule type" value="Genomic_DNA"/>
</dbReference>
<comment type="caution">
    <text evidence="1">The sequence shown here is derived from an EMBL/GenBank/DDBJ whole genome shotgun (WGS) entry which is preliminary data.</text>
</comment>
<accession>A0A0F9V8W8</accession>
<reference evidence="1" key="1">
    <citation type="journal article" date="2015" name="Nature">
        <title>Complex archaea that bridge the gap between prokaryotes and eukaryotes.</title>
        <authorList>
            <person name="Spang A."/>
            <person name="Saw J.H."/>
            <person name="Jorgensen S.L."/>
            <person name="Zaremba-Niedzwiedzka K."/>
            <person name="Martijn J."/>
            <person name="Lind A.E."/>
            <person name="van Eijk R."/>
            <person name="Schleper C."/>
            <person name="Guy L."/>
            <person name="Ettema T.J."/>
        </authorList>
    </citation>
    <scope>NUCLEOTIDE SEQUENCE</scope>
</reference>
<dbReference type="AlphaFoldDB" id="A0A0F9V8W8"/>
<protein>
    <submittedName>
        <fullName evidence="1">Uncharacterized protein</fullName>
    </submittedName>
</protein>
<dbReference type="Pfam" id="PF09498">
    <property type="entry name" value="DUF2388"/>
    <property type="match status" value="1"/>
</dbReference>
<name>A0A0F9V8W8_9ZZZZ</name>
<sequence>MKPLSLLAAISIFGLSAAAFASSFVATTDTIGASLANSVEATSDATASTFGSDKVVLQARDDAASFVGSGGDVRGVRLEAALIHIRQKAPQVEASDMQLAEAILAL</sequence>
<dbReference type="NCBIfam" id="TIGR02448">
    <property type="entry name" value="conserverd hypothetical protein"/>
    <property type="match status" value="1"/>
</dbReference>
<organism evidence="1">
    <name type="scientific">marine sediment metagenome</name>
    <dbReference type="NCBI Taxonomy" id="412755"/>
    <lineage>
        <taxon>unclassified sequences</taxon>
        <taxon>metagenomes</taxon>
        <taxon>ecological metagenomes</taxon>
    </lineage>
</organism>
<evidence type="ECO:0000313" key="1">
    <source>
        <dbReference type="EMBL" id="KKO00445.1"/>
    </source>
</evidence>